<dbReference type="SUPFAM" id="SSF51445">
    <property type="entry name" value="(Trans)glycosidases"/>
    <property type="match status" value="1"/>
</dbReference>
<keyword evidence="1" id="KW-1133">Transmembrane helix</keyword>
<accession>A0A9N8VPJ3</accession>
<dbReference type="GO" id="GO:0005975">
    <property type="term" value="P:carbohydrate metabolic process"/>
    <property type="evidence" value="ECO:0007669"/>
    <property type="project" value="InterPro"/>
</dbReference>
<dbReference type="PROSITE" id="PS51910">
    <property type="entry name" value="GH18_2"/>
    <property type="match status" value="1"/>
</dbReference>
<dbReference type="PANTHER" id="PTHR11177">
    <property type="entry name" value="CHITINASE"/>
    <property type="match status" value="1"/>
</dbReference>
<dbReference type="Pfam" id="PF00704">
    <property type="entry name" value="Glyco_hydro_18"/>
    <property type="match status" value="1"/>
</dbReference>
<keyword evidence="1" id="KW-0472">Membrane</keyword>
<evidence type="ECO:0000256" key="1">
    <source>
        <dbReference type="SAM" id="Phobius"/>
    </source>
</evidence>
<dbReference type="PANTHER" id="PTHR11177:SF317">
    <property type="entry name" value="CHITINASE 12-RELATED"/>
    <property type="match status" value="1"/>
</dbReference>
<reference evidence="3" key="1">
    <citation type="submission" date="2021-06" db="EMBL/GenBank/DDBJ databases">
        <authorList>
            <person name="Kallberg Y."/>
            <person name="Tangrot J."/>
            <person name="Rosling A."/>
        </authorList>
    </citation>
    <scope>NUCLEOTIDE SEQUENCE</scope>
    <source>
        <strain evidence="3">FL966</strain>
    </source>
</reference>
<feature type="transmembrane region" description="Helical" evidence="1">
    <location>
        <begin position="328"/>
        <end position="353"/>
    </location>
</feature>
<evidence type="ECO:0000313" key="4">
    <source>
        <dbReference type="Proteomes" id="UP000789759"/>
    </source>
</evidence>
<dbReference type="GO" id="GO:0006032">
    <property type="term" value="P:chitin catabolic process"/>
    <property type="evidence" value="ECO:0007669"/>
    <property type="project" value="TreeGrafter"/>
</dbReference>
<dbReference type="InterPro" id="IPR001223">
    <property type="entry name" value="Glyco_hydro18_cat"/>
</dbReference>
<dbReference type="GO" id="GO:0005576">
    <property type="term" value="C:extracellular region"/>
    <property type="evidence" value="ECO:0007669"/>
    <property type="project" value="TreeGrafter"/>
</dbReference>
<dbReference type="GO" id="GO:0004568">
    <property type="term" value="F:chitinase activity"/>
    <property type="evidence" value="ECO:0007669"/>
    <property type="project" value="TreeGrafter"/>
</dbReference>
<dbReference type="OrthoDB" id="73875at2759"/>
<dbReference type="AlphaFoldDB" id="A0A9N8VPJ3"/>
<keyword evidence="4" id="KW-1185">Reference proteome</keyword>
<keyword evidence="1" id="KW-0812">Transmembrane</keyword>
<dbReference type="InterPro" id="IPR017853">
    <property type="entry name" value="GH"/>
</dbReference>
<dbReference type="InterPro" id="IPR050314">
    <property type="entry name" value="Glycosyl_Hydrlase_18"/>
</dbReference>
<protein>
    <submittedName>
        <fullName evidence="3">15231_t:CDS:1</fullName>
    </submittedName>
</protein>
<dbReference type="Proteomes" id="UP000789759">
    <property type="component" value="Unassembled WGS sequence"/>
</dbReference>
<dbReference type="Gene3D" id="3.20.20.80">
    <property type="entry name" value="Glycosidases"/>
    <property type="match status" value="1"/>
</dbReference>
<gene>
    <name evidence="3" type="ORF">CPELLU_LOCUS572</name>
</gene>
<dbReference type="EMBL" id="CAJVQA010000164">
    <property type="protein sequence ID" value="CAG8459848.1"/>
    <property type="molecule type" value="Genomic_DNA"/>
</dbReference>
<comment type="caution">
    <text evidence="3">The sequence shown here is derived from an EMBL/GenBank/DDBJ whole genome shotgun (WGS) entry which is preliminary data.</text>
</comment>
<evidence type="ECO:0000259" key="2">
    <source>
        <dbReference type="PROSITE" id="PS51910"/>
    </source>
</evidence>
<dbReference type="GO" id="GO:0008061">
    <property type="term" value="F:chitin binding"/>
    <property type="evidence" value="ECO:0007669"/>
    <property type="project" value="TreeGrafter"/>
</dbReference>
<organism evidence="3 4">
    <name type="scientific">Cetraspora pellucida</name>
    <dbReference type="NCBI Taxonomy" id="1433469"/>
    <lineage>
        <taxon>Eukaryota</taxon>
        <taxon>Fungi</taxon>
        <taxon>Fungi incertae sedis</taxon>
        <taxon>Mucoromycota</taxon>
        <taxon>Glomeromycotina</taxon>
        <taxon>Glomeromycetes</taxon>
        <taxon>Diversisporales</taxon>
        <taxon>Gigasporaceae</taxon>
        <taxon>Cetraspora</taxon>
    </lineage>
</organism>
<name>A0A9N8VPJ3_9GLOM</name>
<proteinExistence type="predicted"/>
<evidence type="ECO:0000313" key="3">
    <source>
        <dbReference type="EMBL" id="CAG8459848.1"/>
    </source>
</evidence>
<sequence length="403" mass="45683">MNYKFLDFMLARYIRYGKYSVLLRKQSELIKLFNICIAFGPNDLVNNAKNNDTGGDPFKFFNNQSSKFYELLNYKQQNSPNFKIILSVLLPTDGNNLTKFFNLNLNQSQVQNITINGIQHDIVSRQSLYESNSTQNMKFIDELVYIVTYFNLDGIDIDYPFKYPCIPSTGFNETDFSNFLSAIATRLGNNKKLTITAGQYPIKGINSNLISFINIQAFRLNINNTLLSPSTCPTNLIPSSQWTYGFINNAKQPYLYLQQNSSSNYYVTFYEDYQSLNAKLDYIKSNNLAGIVIADITKDSQLTNFILGNQPGKSGTPGTTPPSSPSNIGAIIDGVIGSIIVVSTLMVVGFRLYRRKQRAKMSDPLINTNNQTCSDTNPQVYFDINRQIRPDINNRIYSDTNHT</sequence>
<feature type="domain" description="GH18" evidence="2">
    <location>
        <begin position="8"/>
        <end position="310"/>
    </location>
</feature>